<dbReference type="EMBL" id="BRLF01000001">
    <property type="protein sequence ID" value="GKX45257.1"/>
    <property type="molecule type" value="Genomic_DNA"/>
</dbReference>
<proteinExistence type="predicted"/>
<organism evidence="3 5">
    <name type="scientific">Pectobacterium carotovorum subsp. carotovorum</name>
    <name type="common">Erwinia carotovora subsp. carotovora</name>
    <dbReference type="NCBI Taxonomy" id="555"/>
    <lineage>
        <taxon>Bacteria</taxon>
        <taxon>Pseudomonadati</taxon>
        <taxon>Pseudomonadota</taxon>
        <taxon>Gammaproteobacteria</taxon>
        <taxon>Enterobacterales</taxon>
        <taxon>Pectobacteriaceae</taxon>
        <taxon>Pectobacterium</taxon>
    </lineage>
</organism>
<protein>
    <submittedName>
        <fullName evidence="3">Uncharacterized protein</fullName>
    </submittedName>
</protein>
<evidence type="ECO:0000313" key="5">
    <source>
        <dbReference type="Proteomes" id="UP001165145"/>
    </source>
</evidence>
<evidence type="ECO:0000313" key="2">
    <source>
        <dbReference type="EMBL" id="GKX45257.1"/>
    </source>
</evidence>
<reference evidence="2" key="1">
    <citation type="submission" date="2022-06" db="EMBL/GenBank/DDBJ databases">
        <title>Draft genome sequences of Pectobacterium carotovorum subsp. carotovorum str. NBRC12380.</title>
        <authorList>
            <person name="Wakabayashi Y."/>
            <person name="Kojima K."/>
        </authorList>
    </citation>
    <scope>NUCLEOTIDE SEQUENCE</scope>
    <source>
        <strain evidence="2">NBRC 12380</strain>
    </source>
</reference>
<evidence type="ECO:0000313" key="4">
    <source>
        <dbReference type="Proteomes" id="UP001058167"/>
    </source>
</evidence>
<feature type="region of interest" description="Disordered" evidence="1">
    <location>
        <begin position="20"/>
        <end position="39"/>
    </location>
</feature>
<keyword evidence="4" id="KW-1185">Reference proteome</keyword>
<sequence length="210" mass="23601">MAFMISIGITQAVLPADETTGSTVSTSAGTADTTPASGKPKYKKVTIGGESLTYDISNPTEVKLVNQIREMSPSSADLGTAVLIFTKYGISLSAWNNIMATSPCIRDAKYEEQLIKPLYDAMTQGYGQEYRQSRSSNFPKIWDHPNWRTIYYEQYAIPKTKIANRIISCSWGEAQQLPEHAVRPKPELYNENPNIITNKYHPFFHNQGYY</sequence>
<dbReference type="Proteomes" id="UP001058167">
    <property type="component" value="Unassembled WGS sequence"/>
</dbReference>
<reference evidence="3" key="2">
    <citation type="submission" date="2023-02" db="EMBL/GenBank/DDBJ databases">
        <title>Pectobacterium carotovorum subsp. carotovorum NBRC 12380.</title>
        <authorList>
            <person name="Ichikawa N."/>
            <person name="Sato H."/>
            <person name="Tonouchi N."/>
        </authorList>
    </citation>
    <scope>NUCLEOTIDE SEQUENCE</scope>
    <source>
        <strain evidence="3">NBRC 12380</strain>
    </source>
</reference>
<dbReference type="AlphaFoldDB" id="A0AAI9PCP9"/>
<evidence type="ECO:0000256" key="1">
    <source>
        <dbReference type="SAM" id="MobiDB-lite"/>
    </source>
</evidence>
<dbReference type="Proteomes" id="UP001165145">
    <property type="component" value="Unassembled WGS sequence"/>
</dbReference>
<comment type="caution">
    <text evidence="3">The sequence shown here is derived from an EMBL/GenBank/DDBJ whole genome shotgun (WGS) entry which is preliminary data.</text>
</comment>
<feature type="compositionally biased region" description="Low complexity" evidence="1">
    <location>
        <begin position="20"/>
        <end position="34"/>
    </location>
</feature>
<accession>A0AAI9PCP9</accession>
<evidence type="ECO:0000313" key="3">
    <source>
        <dbReference type="EMBL" id="GLV67565.1"/>
    </source>
</evidence>
<name>A0AAI9PCP9_PECCC</name>
<dbReference type="EMBL" id="BSRL01000001">
    <property type="protein sequence ID" value="GLV67565.1"/>
    <property type="molecule type" value="Genomic_DNA"/>
</dbReference>
<gene>
    <name evidence="3" type="ORF">Pcaca03_00090</name>
    <name evidence="2" type="ORF">SOASR016_00090</name>
</gene>